<reference evidence="1" key="3">
    <citation type="submission" date="2023-04" db="EMBL/GenBank/DDBJ databases">
        <title>WGS assembly of Eucalyptus grandis.</title>
        <authorList>
            <person name="Myburg A."/>
            <person name="Grattapaglia D."/>
            <person name="Tuskan G."/>
            <person name="Hellsten U."/>
            <person name="Hayes R."/>
            <person name="Grimwood J."/>
            <person name="Jenkins J."/>
            <person name="Lindquist E."/>
            <person name="Tice H."/>
            <person name="Bauer D."/>
            <person name="Goodstein D."/>
            <person name="Dubchak I."/>
            <person name="Poliakov A."/>
            <person name="Mizrachi E."/>
            <person name="Kullan A."/>
            <person name="Hussey S."/>
            <person name="Pinard D."/>
            <person name="Van D."/>
            <person name="Singh P."/>
            <person name="Van J."/>
            <person name="Silva-Junior O."/>
            <person name="Togawa R."/>
            <person name="Pappas M."/>
            <person name="Faria D."/>
            <person name="Sansaloni C."/>
            <person name="Petroli C."/>
            <person name="Yang X."/>
            <person name="Ranjan P."/>
            <person name="Tschaplinski T."/>
            <person name="Ye C."/>
            <person name="Li T."/>
            <person name="Sterck L."/>
            <person name="Vanneste K."/>
            <person name="Murat F."/>
            <person name="Soler M."/>
            <person name="Clemente H."/>
            <person name="Saidi N."/>
            <person name="Cassan-Wang H."/>
            <person name="Dunand C."/>
            <person name="Hefer C."/>
            <person name="Bornberg-Bauer E."/>
            <person name="Kersting A."/>
            <person name="Vining K."/>
            <person name="Amarasinghe V."/>
            <person name="Ranik M."/>
            <person name="Naithani S."/>
            <person name="Elser J."/>
            <person name="Boyd A."/>
            <person name="Liston A."/>
            <person name="Spatafora J."/>
            <person name="Dharmwardhana P."/>
            <person name="Raja R."/>
            <person name="Sullivan C."/>
            <person name="Romanel E."/>
            <person name="Alves-Ferreira M."/>
            <person name="Kulheim C."/>
            <person name="Foley W."/>
            <person name="Carocha V."/>
            <person name="Paiva J."/>
            <person name="Kudrna D."/>
            <person name="Brommonschenkel S."/>
            <person name="Pasquali G."/>
            <person name="Byrne M."/>
            <person name="Rigault P."/>
            <person name="Tibbits J."/>
            <person name="Spokevicius A."/>
            <person name="Jones R."/>
            <person name="Steane D."/>
            <person name="Vaillancourt R."/>
            <person name="Potts B."/>
            <person name="Joubert F."/>
            <person name="Barry K."/>
            <person name="Pappas G."/>
            <person name="Strauss S."/>
            <person name="Jaiswal P."/>
            <person name="Grima-Pettenati J."/>
            <person name="Salse J."/>
            <person name="Van D."/>
            <person name="Rokhsar D."/>
            <person name="Schmutz J."/>
        </authorList>
    </citation>
    <scope>NUCLEOTIDE SEQUENCE</scope>
    <source>
        <tissue evidence="1">Leaf extractions</tissue>
    </source>
</reference>
<accession>A0A058ZV57</accession>
<evidence type="ECO:0000313" key="1">
    <source>
        <dbReference type="EMBL" id="KAK2632774.1"/>
    </source>
</evidence>
<reference evidence="2" key="1">
    <citation type="submission" date="2013-07" db="EMBL/GenBank/DDBJ databases">
        <title>The genome of Eucalyptus grandis.</title>
        <authorList>
            <person name="Schmutz J."/>
            <person name="Hayes R."/>
            <person name="Myburg A."/>
            <person name="Tuskan G."/>
            <person name="Grattapaglia D."/>
            <person name="Rokhsar D.S."/>
        </authorList>
    </citation>
    <scope>NUCLEOTIDE SEQUENCE</scope>
    <source>
        <tissue evidence="2">Leaf extractions</tissue>
    </source>
</reference>
<dbReference type="Gramene" id="KCW45251">
    <property type="protein sequence ID" value="KCW45251"/>
    <property type="gene ID" value="EUGRSUZ_L01099"/>
</dbReference>
<reference evidence="1" key="4">
    <citation type="submission" date="2023-07" db="EMBL/GenBank/DDBJ databases">
        <authorList>
            <person name="Myburg A.A."/>
            <person name="Grattapaglia D."/>
            <person name="Tuskan G.A."/>
            <person name="Hellsten U."/>
            <person name="Hayes R.D."/>
            <person name="Grimwood J."/>
            <person name="Jenkins J."/>
            <person name="Lindquist E."/>
            <person name="Tice H."/>
            <person name="Bauer D."/>
            <person name="Goodstein D.M."/>
            <person name="Dubchak I."/>
            <person name="Poliakov A."/>
            <person name="Mizrachi E."/>
            <person name="Kullan A.R."/>
            <person name="Hussey S.G."/>
            <person name="Pinard D."/>
            <person name="Van D.M."/>
            <person name="Singh P."/>
            <person name="Van J.I."/>
            <person name="Silva-Junior O.B."/>
            <person name="Togawa R.C."/>
            <person name="Pappas M.R."/>
            <person name="Faria D.A."/>
            <person name="Sansaloni C.P."/>
            <person name="Petroli C.D."/>
            <person name="Yang X."/>
            <person name="Ranjan P."/>
            <person name="Tschaplinski T.J."/>
            <person name="Ye C.Y."/>
            <person name="Li T."/>
            <person name="Sterck L."/>
            <person name="Vanneste K."/>
            <person name="Murat F."/>
            <person name="Soler M."/>
            <person name="Clemente H.S."/>
            <person name="Saidi N."/>
            <person name="Cassan-Wang H."/>
            <person name="Dunand C."/>
            <person name="Hefer C.A."/>
            <person name="Bornberg-Bauer E."/>
            <person name="Kersting A.R."/>
            <person name="Vining K."/>
            <person name="Amarasinghe V."/>
            <person name="Ranik M."/>
            <person name="Naithani S."/>
            <person name="Elser J."/>
            <person name="Boyd A.E."/>
            <person name="Liston A."/>
            <person name="Spatafora J.W."/>
            <person name="Dharmwardhana P."/>
            <person name="Raja R."/>
            <person name="Sullivan C."/>
            <person name="Romanel E."/>
            <person name="Alves-Ferreira M."/>
            <person name="Kulheim C."/>
            <person name="Foley W."/>
            <person name="Carocha V."/>
            <person name="Paiva J."/>
            <person name="Kudrna D."/>
            <person name="Brommonschenkel S.H."/>
            <person name="Pasquali G."/>
            <person name="Byrne M."/>
            <person name="Rigault P."/>
            <person name="Tibbits J."/>
            <person name="Spokevicius A."/>
            <person name="Jones R.C."/>
            <person name="Steane D.A."/>
            <person name="Vaillancourt R.E."/>
            <person name="Potts B.M."/>
            <person name="Joubert F."/>
            <person name="Barry K."/>
            <person name="Pappas G.J."/>
            <person name="Strauss S.H."/>
            <person name="Jaiswal P."/>
            <person name="Grima-Pettenati J."/>
            <person name="Salse J."/>
            <person name="Van D.P."/>
            <person name="Rokhsar D.S."/>
            <person name="Schmutz J."/>
        </authorList>
    </citation>
    <scope>NUCLEOTIDE SEQUENCE</scope>
    <source>
        <tissue evidence="1">Leaf extractions</tissue>
    </source>
</reference>
<keyword evidence="3" id="KW-1185">Reference proteome</keyword>
<name>A0A058ZV57_EUCGR</name>
<proteinExistence type="predicted"/>
<gene>
    <name evidence="2" type="ORF">EUGRSUZ_L01099</name>
</gene>
<dbReference type="InParanoid" id="A0A058ZV57"/>
<evidence type="ECO:0000313" key="3">
    <source>
        <dbReference type="Proteomes" id="UP000030711"/>
    </source>
</evidence>
<dbReference type="EMBL" id="MU848356">
    <property type="protein sequence ID" value="KAK2632774.1"/>
    <property type="molecule type" value="Genomic_DNA"/>
</dbReference>
<evidence type="ECO:0000313" key="2">
    <source>
        <dbReference type="EMBL" id="KCW45251.1"/>
    </source>
</evidence>
<dbReference type="AlphaFoldDB" id="A0A058ZV57"/>
<reference evidence="1" key="2">
    <citation type="journal article" date="2014" name="Nature">
        <title>The genome of Eucalyptus grandis.</title>
        <authorList>
            <person name="Myburg A.A."/>
            <person name="Grattapaglia D."/>
            <person name="Tuskan G.A."/>
            <person name="Hellsten U."/>
            <person name="Hayes R.D."/>
            <person name="Grimwood J."/>
            <person name="Jenkins J."/>
            <person name="Lindquist E."/>
            <person name="Tice H."/>
            <person name="Bauer D."/>
            <person name="Goodstein D.M."/>
            <person name="Dubchak I."/>
            <person name="Poliakov A."/>
            <person name="Mizrachi E."/>
            <person name="Kullan A.R."/>
            <person name="Hussey S.G."/>
            <person name="Pinard D."/>
            <person name="van der Merwe K."/>
            <person name="Singh P."/>
            <person name="van Jaarsveld I."/>
            <person name="Silva-Junior O.B."/>
            <person name="Togawa R.C."/>
            <person name="Pappas M.R."/>
            <person name="Faria D.A."/>
            <person name="Sansaloni C.P."/>
            <person name="Petroli C.D."/>
            <person name="Yang X."/>
            <person name="Ranjan P."/>
            <person name="Tschaplinski T.J."/>
            <person name="Ye C.Y."/>
            <person name="Li T."/>
            <person name="Sterck L."/>
            <person name="Vanneste K."/>
            <person name="Murat F."/>
            <person name="Soler M."/>
            <person name="Clemente H.S."/>
            <person name="Saidi N."/>
            <person name="Cassan-Wang H."/>
            <person name="Dunand C."/>
            <person name="Hefer C.A."/>
            <person name="Bornberg-Bauer E."/>
            <person name="Kersting A.R."/>
            <person name="Vining K."/>
            <person name="Amarasinghe V."/>
            <person name="Ranik M."/>
            <person name="Naithani S."/>
            <person name="Elser J."/>
            <person name="Boyd A.E."/>
            <person name="Liston A."/>
            <person name="Spatafora J.W."/>
            <person name="Dharmwardhana P."/>
            <person name="Raja R."/>
            <person name="Sullivan C."/>
            <person name="Romanel E."/>
            <person name="Alves-Ferreira M."/>
            <person name="Kulheim C."/>
            <person name="Foley W."/>
            <person name="Carocha V."/>
            <person name="Paiva J."/>
            <person name="Kudrna D."/>
            <person name="Brommonschenkel S.H."/>
            <person name="Pasquali G."/>
            <person name="Byrne M."/>
            <person name="Rigault P."/>
            <person name="Tibbits J."/>
            <person name="Spokevicius A."/>
            <person name="Jones R.C."/>
            <person name="Steane D.A."/>
            <person name="Vaillancourt R.E."/>
            <person name="Potts B.M."/>
            <person name="Joubert F."/>
            <person name="Barry K."/>
            <person name="Pappas G.J."/>
            <person name="Strauss S.H."/>
            <person name="Jaiswal P."/>
            <person name="Grima-Pettenati J."/>
            <person name="Salse J."/>
            <person name="Van de Peer Y."/>
            <person name="Rokhsar D.S."/>
            <person name="Schmutz J."/>
        </authorList>
    </citation>
    <scope>NUCLEOTIDE SEQUENCE</scope>
    <source>
        <tissue evidence="1">Leaf extractions</tissue>
    </source>
</reference>
<protein>
    <submittedName>
        <fullName evidence="2">Uncharacterized protein</fullName>
    </submittedName>
</protein>
<organism evidence="2">
    <name type="scientific">Eucalyptus grandis</name>
    <name type="common">Flooded gum</name>
    <dbReference type="NCBI Taxonomy" id="71139"/>
    <lineage>
        <taxon>Eukaryota</taxon>
        <taxon>Viridiplantae</taxon>
        <taxon>Streptophyta</taxon>
        <taxon>Embryophyta</taxon>
        <taxon>Tracheophyta</taxon>
        <taxon>Spermatophyta</taxon>
        <taxon>Magnoliopsida</taxon>
        <taxon>eudicotyledons</taxon>
        <taxon>Gunneridae</taxon>
        <taxon>Pentapetalae</taxon>
        <taxon>rosids</taxon>
        <taxon>malvids</taxon>
        <taxon>Myrtales</taxon>
        <taxon>Myrtaceae</taxon>
        <taxon>Myrtoideae</taxon>
        <taxon>Eucalypteae</taxon>
        <taxon>Eucalyptus</taxon>
    </lineage>
</organism>
<dbReference type="EMBL" id="KK198871">
    <property type="protein sequence ID" value="KCW45251.1"/>
    <property type="molecule type" value="Genomic_DNA"/>
</dbReference>
<dbReference type="Proteomes" id="UP000030711">
    <property type="component" value="Unassembled WGS sequence"/>
</dbReference>
<sequence>MPNKVVQYKPTDKIRITKKVMSGTDEEAEVHHRQEREAVAAAQYGHSKQEQSFENKVIDHACLIPCLACCH</sequence>